<keyword evidence="5" id="KW-1185">Reference proteome</keyword>
<dbReference type="PIRSF" id="PIRSF006223">
    <property type="entry name" value="DsrC_TusE"/>
    <property type="match status" value="1"/>
</dbReference>
<keyword evidence="2" id="KW-0963">Cytoplasm</keyword>
<gene>
    <name evidence="4" type="ORF">ACFQ45_15000</name>
</gene>
<dbReference type="RefSeq" id="WP_377369129.1">
    <property type="nucleotide sequence ID" value="NZ_JBHTMN010000017.1"/>
</dbReference>
<comment type="similarity">
    <text evidence="3">Belongs to the dsrC/tusE family.</text>
</comment>
<sequence length="115" mass="12866">MKKLLVGDLMALPTELFDEEGYLLDLAKWDETLGDDIARSEGLELTPDHWEIILLLRRFYQQFEVSPAMRPLVKAVSKELGPDKGKSIYLMKLFPGSPPKLAAKIAGLPKPANCL</sequence>
<evidence type="ECO:0000256" key="2">
    <source>
        <dbReference type="ARBA" id="ARBA00022490"/>
    </source>
</evidence>
<dbReference type="Proteomes" id="UP001597059">
    <property type="component" value="Unassembled WGS sequence"/>
</dbReference>
<evidence type="ECO:0000313" key="4">
    <source>
        <dbReference type="EMBL" id="MFD1384676.1"/>
    </source>
</evidence>
<dbReference type="NCBIfam" id="TIGR03342">
    <property type="entry name" value="dsrC_tusE_dsvC"/>
    <property type="match status" value="1"/>
</dbReference>
<proteinExistence type="inferred from homology"/>
<dbReference type="InterPro" id="IPR043163">
    <property type="entry name" value="DsrC-like_N"/>
</dbReference>
<name>A0ABW4B5A8_9GAMM</name>
<keyword evidence="3" id="KW-0808">Transferase</keyword>
<comment type="function">
    <text evidence="3">Part of a sulfur-relay system.</text>
</comment>
<protein>
    <recommendedName>
        <fullName evidence="3">Sulfurtransferase</fullName>
        <ecNumber evidence="3">2.8.1.-</ecNumber>
    </recommendedName>
</protein>
<evidence type="ECO:0000256" key="1">
    <source>
        <dbReference type="ARBA" id="ARBA00004496"/>
    </source>
</evidence>
<dbReference type="EC" id="2.8.1.-" evidence="3"/>
<dbReference type="InterPro" id="IPR007453">
    <property type="entry name" value="DsrC/TusE"/>
</dbReference>
<dbReference type="Gene3D" id="1.10.10.370">
    <property type="entry name" value="DsrC-like protein, C-terminal domain"/>
    <property type="match status" value="1"/>
</dbReference>
<comment type="subcellular location">
    <subcellularLocation>
        <location evidence="1">Cytoplasm</location>
    </subcellularLocation>
</comment>
<dbReference type="PANTHER" id="PTHR37010:SF1">
    <property type="entry name" value="SULFURTRANSFERASE TUSE"/>
    <property type="match status" value="1"/>
</dbReference>
<dbReference type="Gene3D" id="3.30.1420.10">
    <property type="match status" value="1"/>
</dbReference>
<dbReference type="SUPFAM" id="SSF69721">
    <property type="entry name" value="DsrC, the gamma subunit of dissimilatory sulfite reductase"/>
    <property type="match status" value="1"/>
</dbReference>
<organism evidence="4 5">
    <name type="scientific">Rhodanobacter aciditrophus</name>
    <dbReference type="NCBI Taxonomy" id="1623218"/>
    <lineage>
        <taxon>Bacteria</taxon>
        <taxon>Pseudomonadati</taxon>
        <taxon>Pseudomonadota</taxon>
        <taxon>Gammaproteobacteria</taxon>
        <taxon>Lysobacterales</taxon>
        <taxon>Rhodanobacteraceae</taxon>
        <taxon>Rhodanobacter</taxon>
    </lineage>
</organism>
<reference evidence="5" key="1">
    <citation type="journal article" date="2019" name="Int. J. Syst. Evol. Microbiol.">
        <title>The Global Catalogue of Microorganisms (GCM) 10K type strain sequencing project: providing services to taxonomists for standard genome sequencing and annotation.</title>
        <authorList>
            <consortium name="The Broad Institute Genomics Platform"/>
            <consortium name="The Broad Institute Genome Sequencing Center for Infectious Disease"/>
            <person name="Wu L."/>
            <person name="Ma J."/>
        </authorList>
    </citation>
    <scope>NUCLEOTIDE SEQUENCE [LARGE SCALE GENOMIC DNA]</scope>
    <source>
        <strain evidence="5">JCM 30774</strain>
    </source>
</reference>
<evidence type="ECO:0000313" key="5">
    <source>
        <dbReference type="Proteomes" id="UP001597059"/>
    </source>
</evidence>
<dbReference type="EMBL" id="JBHTMN010000017">
    <property type="protein sequence ID" value="MFD1384676.1"/>
    <property type="molecule type" value="Genomic_DNA"/>
</dbReference>
<evidence type="ECO:0000256" key="3">
    <source>
        <dbReference type="PIRNR" id="PIRNR006223"/>
    </source>
</evidence>
<dbReference type="InterPro" id="IPR025526">
    <property type="entry name" value="DsrC-like_dom_sf"/>
</dbReference>
<comment type="caution">
    <text evidence="4">The sequence shown here is derived from an EMBL/GenBank/DDBJ whole genome shotgun (WGS) entry which is preliminary data.</text>
</comment>
<dbReference type="InterPro" id="IPR042072">
    <property type="entry name" value="DsrC-like_C"/>
</dbReference>
<accession>A0ABW4B5A8</accession>
<dbReference type="Pfam" id="PF04358">
    <property type="entry name" value="DsrC"/>
    <property type="match status" value="1"/>
</dbReference>
<dbReference type="PANTHER" id="PTHR37010">
    <property type="entry name" value="SULFURTRANSFERASE TUSE"/>
    <property type="match status" value="1"/>
</dbReference>